<dbReference type="PROSITE" id="PS51318">
    <property type="entry name" value="TAT"/>
    <property type="match status" value="1"/>
</dbReference>
<dbReference type="InterPro" id="IPR006311">
    <property type="entry name" value="TAT_signal"/>
</dbReference>
<dbReference type="Gene3D" id="3.40.190.10">
    <property type="entry name" value="Periplasmic binding protein-like II"/>
    <property type="match status" value="2"/>
</dbReference>
<dbReference type="Pfam" id="PF09084">
    <property type="entry name" value="NMT1"/>
    <property type="match status" value="1"/>
</dbReference>
<organism evidence="3 4">
    <name type="scientific">Bordetella genomosp. 10</name>
    <dbReference type="NCBI Taxonomy" id="1416804"/>
    <lineage>
        <taxon>Bacteria</taxon>
        <taxon>Pseudomonadati</taxon>
        <taxon>Pseudomonadota</taxon>
        <taxon>Betaproteobacteria</taxon>
        <taxon>Burkholderiales</taxon>
        <taxon>Alcaligenaceae</taxon>
        <taxon>Bordetella</taxon>
    </lineage>
</organism>
<reference evidence="4" key="1">
    <citation type="submission" date="2017-05" db="EMBL/GenBank/DDBJ databases">
        <title>Complete and WGS of Bordetella genogroups.</title>
        <authorList>
            <person name="Spilker T."/>
            <person name="Lipuma J."/>
        </authorList>
    </citation>
    <scope>NUCLEOTIDE SEQUENCE [LARGE SCALE GENOMIC DNA]</scope>
    <source>
        <strain evidence="4">AU16122</strain>
    </source>
</reference>
<protein>
    <recommendedName>
        <fullName evidence="2">SsuA/THI5-like domain-containing protein</fullName>
    </recommendedName>
</protein>
<feature type="chain" id="PRO_5013125400" description="SsuA/THI5-like domain-containing protein" evidence="1">
    <location>
        <begin position="33"/>
        <end position="350"/>
    </location>
</feature>
<dbReference type="SUPFAM" id="SSF53850">
    <property type="entry name" value="Periplasmic binding protein-like II"/>
    <property type="match status" value="1"/>
</dbReference>
<dbReference type="EMBL" id="NEVM01000005">
    <property type="protein sequence ID" value="OZI31252.1"/>
    <property type="molecule type" value="Genomic_DNA"/>
</dbReference>
<name>A0A261S2U1_9BORD</name>
<dbReference type="Proteomes" id="UP000216020">
    <property type="component" value="Unassembled WGS sequence"/>
</dbReference>
<keyword evidence="1" id="KW-0732">Signal</keyword>
<evidence type="ECO:0000313" key="4">
    <source>
        <dbReference type="Proteomes" id="UP000216020"/>
    </source>
</evidence>
<evidence type="ECO:0000259" key="2">
    <source>
        <dbReference type="Pfam" id="PF09084"/>
    </source>
</evidence>
<sequence length="350" mass="37521">MLHYMNRRKFLGLGMGGAAVATLGGLPSLARAADVQGRVLKINTLAASAAVNVPLQAGLRSVLPTLAGYAAPEVQPTAKIPQIVQQVIAGASDLGDGDVASSLAACEAGADLRIIGLSYNNTSQVVVANADKLDSLASLASKGGTVAVSGIGDFMHVMLQGVLDKHGLPKDKINFVEMGSSGDRARALMSGRVDAVPMHVEQFEQLKSRGHFDTIVRPWEEYEDWFSAVIVARADWLQKDENRQAAVAVLKSALTAFRHTTADYAWYKSQVAEYASSKDLRGADDDLLKPVWETLCQRIHAFPGSMEQMTPDAFAKVIPVYKKTGALQGTIDLAKVIDRSYLEQAIKELG</sequence>
<dbReference type="OrthoDB" id="8435189at2"/>
<feature type="domain" description="SsuA/THI5-like" evidence="2">
    <location>
        <begin position="82"/>
        <end position="258"/>
    </location>
</feature>
<dbReference type="RefSeq" id="WP_094855667.1">
    <property type="nucleotide sequence ID" value="NZ_NEVM01000005.1"/>
</dbReference>
<gene>
    <name evidence="3" type="ORF">CAL29_25340</name>
</gene>
<feature type="signal peptide" evidence="1">
    <location>
        <begin position="1"/>
        <end position="32"/>
    </location>
</feature>
<keyword evidence="4" id="KW-1185">Reference proteome</keyword>
<evidence type="ECO:0000313" key="3">
    <source>
        <dbReference type="EMBL" id="OZI31252.1"/>
    </source>
</evidence>
<comment type="caution">
    <text evidence="3">The sequence shown here is derived from an EMBL/GenBank/DDBJ whole genome shotgun (WGS) entry which is preliminary data.</text>
</comment>
<dbReference type="AlphaFoldDB" id="A0A261S2U1"/>
<proteinExistence type="predicted"/>
<dbReference type="PANTHER" id="PTHR30024">
    <property type="entry name" value="ALIPHATIC SULFONATES-BINDING PROTEIN-RELATED"/>
    <property type="match status" value="1"/>
</dbReference>
<accession>A0A261S2U1</accession>
<dbReference type="InterPro" id="IPR015168">
    <property type="entry name" value="SsuA/THI5"/>
</dbReference>
<evidence type="ECO:0000256" key="1">
    <source>
        <dbReference type="SAM" id="SignalP"/>
    </source>
</evidence>